<dbReference type="GO" id="GO:0035539">
    <property type="term" value="F:8-oxo-7,8-dihydrodeoxyguanosine triphosphate pyrophosphatase activity"/>
    <property type="evidence" value="ECO:0007669"/>
    <property type="project" value="UniProtKB-EC"/>
</dbReference>
<feature type="domain" description="Nudix hydrolase" evidence="4">
    <location>
        <begin position="8"/>
        <end position="144"/>
    </location>
</feature>
<protein>
    <submittedName>
        <fullName evidence="5">8-oxo-dGTP diphosphatase</fullName>
        <ecNumber evidence="5">3.6.1.55</ecNumber>
    </submittedName>
</protein>
<evidence type="ECO:0000313" key="6">
    <source>
        <dbReference type="Proteomes" id="UP000545493"/>
    </source>
</evidence>
<comment type="similarity">
    <text evidence="1 3">Belongs to the Nudix hydrolase family.</text>
</comment>
<evidence type="ECO:0000259" key="4">
    <source>
        <dbReference type="PROSITE" id="PS51462"/>
    </source>
</evidence>
<gene>
    <name evidence="5" type="ORF">FHU38_004643</name>
</gene>
<dbReference type="InterPro" id="IPR020084">
    <property type="entry name" value="NUDIX_hydrolase_CS"/>
</dbReference>
<dbReference type="InterPro" id="IPR020476">
    <property type="entry name" value="Nudix_hydrolase"/>
</dbReference>
<dbReference type="PANTHER" id="PTHR43736">
    <property type="entry name" value="ADP-RIBOSE PYROPHOSPHATASE"/>
    <property type="match status" value="1"/>
</dbReference>
<evidence type="ECO:0000256" key="3">
    <source>
        <dbReference type="RuleBase" id="RU003476"/>
    </source>
</evidence>
<reference evidence="5 6" key="1">
    <citation type="submission" date="2020-03" db="EMBL/GenBank/DDBJ databases">
        <title>Sequencing the genomes of 1000 actinobacteria strains.</title>
        <authorList>
            <person name="Klenk H.-P."/>
        </authorList>
    </citation>
    <scope>NUCLEOTIDE SEQUENCE [LARGE SCALE GENOMIC DNA]</scope>
    <source>
        <strain evidence="5 6">DSM 45685</strain>
    </source>
</reference>
<dbReference type="PROSITE" id="PS00893">
    <property type="entry name" value="NUDIX_BOX"/>
    <property type="match status" value="1"/>
</dbReference>
<dbReference type="AlphaFoldDB" id="A0A7X5UU50"/>
<name>A0A7X5UU50_9PSEU</name>
<dbReference type="EMBL" id="JAAOYM010000001">
    <property type="protein sequence ID" value="NIJ14299.1"/>
    <property type="molecule type" value="Genomic_DNA"/>
</dbReference>
<dbReference type="CDD" id="cd18873">
    <property type="entry name" value="NUDIX_NadM_like"/>
    <property type="match status" value="1"/>
</dbReference>
<dbReference type="PROSITE" id="PS51462">
    <property type="entry name" value="NUDIX"/>
    <property type="match status" value="1"/>
</dbReference>
<dbReference type="SUPFAM" id="SSF55811">
    <property type="entry name" value="Nudix"/>
    <property type="match status" value="1"/>
</dbReference>
<dbReference type="Pfam" id="PF00293">
    <property type="entry name" value="NUDIX"/>
    <property type="match status" value="1"/>
</dbReference>
<dbReference type="Gene3D" id="3.90.79.10">
    <property type="entry name" value="Nucleoside Triphosphate Pyrophosphohydrolase"/>
    <property type="match status" value="1"/>
</dbReference>
<dbReference type="PRINTS" id="PR00502">
    <property type="entry name" value="NUDIXFAMILY"/>
</dbReference>
<keyword evidence="2 3" id="KW-0378">Hydrolase</keyword>
<dbReference type="RefSeq" id="WP_167175128.1">
    <property type="nucleotide sequence ID" value="NZ_JAAOYM010000001.1"/>
</dbReference>
<evidence type="ECO:0000313" key="5">
    <source>
        <dbReference type="EMBL" id="NIJ14299.1"/>
    </source>
</evidence>
<accession>A0A7X5UU50</accession>
<keyword evidence="6" id="KW-1185">Reference proteome</keyword>
<dbReference type="Proteomes" id="UP000545493">
    <property type="component" value="Unassembled WGS sequence"/>
</dbReference>
<dbReference type="EC" id="3.6.1.55" evidence="5"/>
<dbReference type="PANTHER" id="PTHR43736:SF5">
    <property type="entry name" value="NUDIX HYDROLASE DOMAIN-CONTAINING PROTEIN"/>
    <property type="match status" value="1"/>
</dbReference>
<comment type="caution">
    <text evidence="5">The sequence shown here is derived from an EMBL/GenBank/DDBJ whole genome shotgun (WGS) entry which is preliminary data.</text>
</comment>
<proteinExistence type="inferred from homology"/>
<sequence length="148" mass="16063">MTDTRDEVARLTADVVLFARTPDTGPRVLLIRRGWPPFEGRWALPGGHVDLGETTEAAAVRELAEETGIRIGTPLALSGVYADPGRDPRGRYVTFAYTCQVGRVIPAVAADDATAARWFPVTDVLAEPGLLAFDHHTIVTDALQRGVW</sequence>
<dbReference type="InterPro" id="IPR000086">
    <property type="entry name" value="NUDIX_hydrolase_dom"/>
</dbReference>
<organism evidence="5 6">
    <name type="scientific">Saccharomonospora amisosensis</name>
    <dbReference type="NCBI Taxonomy" id="1128677"/>
    <lineage>
        <taxon>Bacteria</taxon>
        <taxon>Bacillati</taxon>
        <taxon>Actinomycetota</taxon>
        <taxon>Actinomycetes</taxon>
        <taxon>Pseudonocardiales</taxon>
        <taxon>Pseudonocardiaceae</taxon>
        <taxon>Saccharomonospora</taxon>
    </lineage>
</organism>
<evidence type="ECO:0000256" key="1">
    <source>
        <dbReference type="ARBA" id="ARBA00005582"/>
    </source>
</evidence>
<dbReference type="InterPro" id="IPR015797">
    <property type="entry name" value="NUDIX_hydrolase-like_dom_sf"/>
</dbReference>
<evidence type="ECO:0000256" key="2">
    <source>
        <dbReference type="ARBA" id="ARBA00022801"/>
    </source>
</evidence>